<accession>A0A166A4J5</accession>
<comment type="caution">
    <text evidence="2">The sequence shown here is derived from an EMBL/GenBank/DDBJ whole genome shotgun (WGS) entry which is preliminary data.</text>
</comment>
<sequence>MAGITNGEFANKMIPHGFDMVTIGGYNLDDPTIAAAKSILKRGRLEFDFSAEEIVSHIENQAELIKDKNDILVSANLRSTAIEPIIEVSSIKSLDFIEINAHCRQEEIMEVGCGQKLLQNPIFLGSILMEILKKSKSKVSVKIRANVPKVNTLRVSKLIDKLGADILHVDAMKPSSPFADYELLEKITKSTDIFTIGNNSIFSVEDGIKMASTGVDGISIARSAMHGIDFDLNKITTPSVPDYFYK</sequence>
<dbReference type="EMBL" id="LWMV01000184">
    <property type="protein sequence ID" value="KZX11553.1"/>
    <property type="molecule type" value="Genomic_DNA"/>
</dbReference>
<dbReference type="NCBIfam" id="TIGR00736">
    <property type="entry name" value="nifR3_rel_arch"/>
    <property type="match status" value="1"/>
</dbReference>
<keyword evidence="3" id="KW-1185">Reference proteome</keyword>
<dbReference type="STRING" id="49547.MBCUR_13700"/>
<dbReference type="OrthoDB" id="145053at2157"/>
<dbReference type="AlphaFoldDB" id="A0A166A4J5"/>
<dbReference type="InterPro" id="IPR005270">
    <property type="entry name" value="tRNA_dU_NifR3-rel"/>
</dbReference>
<dbReference type="Proteomes" id="UP000077245">
    <property type="component" value="Unassembled WGS sequence"/>
</dbReference>
<gene>
    <name evidence="2" type="ORF">MBCUR_13700</name>
</gene>
<dbReference type="PANTHER" id="PTHR11082:SF36">
    <property type="entry name" value="DUS-LIKE FMN-BINDING DOMAIN-CONTAINING PROTEIN"/>
    <property type="match status" value="1"/>
</dbReference>
<evidence type="ECO:0000259" key="1">
    <source>
        <dbReference type="Pfam" id="PF01207"/>
    </source>
</evidence>
<dbReference type="RefSeq" id="WP_067091900.1">
    <property type="nucleotide sequence ID" value="NZ_LWMV01000184.1"/>
</dbReference>
<dbReference type="PANTHER" id="PTHR11082">
    <property type="entry name" value="TRNA-DIHYDROURIDINE SYNTHASE"/>
    <property type="match status" value="1"/>
</dbReference>
<reference evidence="2 3" key="1">
    <citation type="submission" date="2016-04" db="EMBL/GenBank/DDBJ databases">
        <title>Genome sequence of Methanobrevibacter curvatus DSM 11111.</title>
        <authorList>
            <person name="Poehlein A."/>
            <person name="Seedorf H."/>
            <person name="Daniel R."/>
        </authorList>
    </citation>
    <scope>NUCLEOTIDE SEQUENCE [LARGE SCALE GENOMIC DNA]</scope>
    <source>
        <strain evidence="2 3">DSM 11111</strain>
    </source>
</reference>
<name>A0A166A4J5_9EURY</name>
<dbReference type="SUPFAM" id="SSF51395">
    <property type="entry name" value="FMN-linked oxidoreductases"/>
    <property type="match status" value="1"/>
</dbReference>
<proteinExistence type="predicted"/>
<feature type="domain" description="DUS-like FMN-binding" evidence="1">
    <location>
        <begin position="94"/>
        <end position="225"/>
    </location>
</feature>
<organism evidence="2 3">
    <name type="scientific">Methanobrevibacter curvatus</name>
    <dbReference type="NCBI Taxonomy" id="49547"/>
    <lineage>
        <taxon>Archaea</taxon>
        <taxon>Methanobacteriati</taxon>
        <taxon>Methanobacteriota</taxon>
        <taxon>Methanomada group</taxon>
        <taxon>Methanobacteria</taxon>
        <taxon>Methanobacteriales</taxon>
        <taxon>Methanobacteriaceae</taxon>
        <taxon>Methanobrevibacter</taxon>
    </lineage>
</organism>
<evidence type="ECO:0000313" key="3">
    <source>
        <dbReference type="Proteomes" id="UP000077245"/>
    </source>
</evidence>
<dbReference type="InterPro" id="IPR013785">
    <property type="entry name" value="Aldolase_TIM"/>
</dbReference>
<evidence type="ECO:0000313" key="2">
    <source>
        <dbReference type="EMBL" id="KZX11553.1"/>
    </source>
</evidence>
<protein>
    <submittedName>
        <fullName evidence="2">Dihydrouridine synthase (Dus)</fullName>
    </submittedName>
</protein>
<dbReference type="InterPro" id="IPR035587">
    <property type="entry name" value="DUS-like_FMN-bd"/>
</dbReference>
<dbReference type="Pfam" id="PF01207">
    <property type="entry name" value="Dus"/>
    <property type="match status" value="1"/>
</dbReference>
<dbReference type="PATRIC" id="fig|49547.3.peg.1464"/>
<dbReference type="Gene3D" id="3.20.20.70">
    <property type="entry name" value="Aldolase class I"/>
    <property type="match status" value="1"/>
</dbReference>